<feature type="transmembrane region" description="Helical" evidence="13">
    <location>
        <begin position="73"/>
        <end position="92"/>
    </location>
</feature>
<dbReference type="InterPro" id="IPR018495">
    <property type="entry name" value="Succ_DH_cyt_bsu_CS"/>
</dbReference>
<dbReference type="NCBIfam" id="TIGR02970">
    <property type="entry name" value="succ_dehyd_cytB"/>
    <property type="match status" value="1"/>
</dbReference>
<proteinExistence type="inferred from homology"/>
<dbReference type="PANTHER" id="PTHR10978:SF5">
    <property type="entry name" value="SUCCINATE DEHYDROGENASE CYTOCHROME B560 SUBUNIT, MITOCHONDRIAL"/>
    <property type="match status" value="1"/>
</dbReference>
<evidence type="ECO:0000256" key="12">
    <source>
        <dbReference type="PIRSR" id="PIRSR000178-1"/>
    </source>
</evidence>
<keyword evidence="10 13" id="KW-0472">Membrane</keyword>
<dbReference type="RefSeq" id="WP_156711453.1">
    <property type="nucleotide sequence ID" value="NZ_WPHG01000001.1"/>
</dbReference>
<keyword evidence="8 13" id="KW-1133">Transmembrane helix</keyword>
<dbReference type="GO" id="GO:0016020">
    <property type="term" value="C:membrane"/>
    <property type="evidence" value="ECO:0007669"/>
    <property type="project" value="UniProtKB-SubCell"/>
</dbReference>
<keyword evidence="15" id="KW-1185">Reference proteome</keyword>
<evidence type="ECO:0000256" key="8">
    <source>
        <dbReference type="ARBA" id="ARBA00022989"/>
    </source>
</evidence>
<evidence type="ECO:0000256" key="11">
    <source>
        <dbReference type="ARBA" id="ARBA00025912"/>
    </source>
</evidence>
<dbReference type="GO" id="GO:0006099">
    <property type="term" value="P:tricarboxylic acid cycle"/>
    <property type="evidence" value="ECO:0007669"/>
    <property type="project" value="InterPro"/>
</dbReference>
<evidence type="ECO:0000256" key="3">
    <source>
        <dbReference type="ARBA" id="ARBA00007244"/>
    </source>
</evidence>
<evidence type="ECO:0000256" key="2">
    <source>
        <dbReference type="ARBA" id="ARBA00004141"/>
    </source>
</evidence>
<dbReference type="InterPro" id="IPR034804">
    <property type="entry name" value="SQR/QFR_C/D"/>
</dbReference>
<evidence type="ECO:0000256" key="13">
    <source>
        <dbReference type="SAM" id="Phobius"/>
    </source>
</evidence>
<evidence type="ECO:0000256" key="7">
    <source>
        <dbReference type="ARBA" id="ARBA00022723"/>
    </source>
</evidence>
<dbReference type="GO" id="GO:0046872">
    <property type="term" value="F:metal ion binding"/>
    <property type="evidence" value="ECO:0007669"/>
    <property type="project" value="UniProtKB-KW"/>
</dbReference>
<sequence length="138" mass="15231">MSNSTATRPGMRQRPLSPHLQVYRLIPTMVMSIVHRITGAALYVGTLLVAWWLIAAATSESYFEFVNGLYGSWFGRLVLFGYTWALLHHMLGGLRHLVWDTGTAMGKETSTKLAWATIAGSVTLTVLVWIAGYMARGG</sequence>
<evidence type="ECO:0000256" key="5">
    <source>
        <dbReference type="ARBA" id="ARBA00022617"/>
    </source>
</evidence>
<evidence type="ECO:0000313" key="15">
    <source>
        <dbReference type="Proteomes" id="UP000463224"/>
    </source>
</evidence>
<dbReference type="PANTHER" id="PTHR10978">
    <property type="entry name" value="SUCCINATE DEHYDROGENASE CYTOCHROME B560 SUBUNIT"/>
    <property type="match status" value="1"/>
</dbReference>
<dbReference type="Gene3D" id="1.20.1300.10">
    <property type="entry name" value="Fumarate reductase/succinate dehydrogenase, transmembrane subunit"/>
    <property type="match status" value="1"/>
</dbReference>
<reference evidence="14 15" key="1">
    <citation type="submission" date="2019-12" db="EMBL/GenBank/DDBJ databases">
        <title>Nitratireductor arenosus sp. nov., Isolated from sea sand, Jeju island, South Korea.</title>
        <authorList>
            <person name="Kim W."/>
        </authorList>
    </citation>
    <scope>NUCLEOTIDE SEQUENCE [LARGE SCALE GENOMIC DNA]</scope>
    <source>
        <strain evidence="14 15">CAU 1489</strain>
    </source>
</reference>
<accession>A0A844QBC8</accession>
<dbReference type="PROSITE" id="PS01001">
    <property type="entry name" value="SDH_CYT_2"/>
    <property type="match status" value="1"/>
</dbReference>
<comment type="subunit">
    <text evidence="11">Part of an enzyme complex containing four subunits: a flavoprotein, an iron-sulfur protein, plus two membrane-anchoring proteins, SdhC and SdhD. The complex can form homotrimers.</text>
</comment>
<comment type="subcellular location">
    <subcellularLocation>
        <location evidence="2">Membrane</location>
        <topology evidence="2">Multi-pass membrane protein</topology>
    </subcellularLocation>
</comment>
<dbReference type="InterPro" id="IPR000701">
    <property type="entry name" value="SuccDH_FuR_B_TM-su"/>
</dbReference>
<gene>
    <name evidence="14" type="primary">sdhC</name>
    <name evidence="14" type="ORF">GN330_04575</name>
</gene>
<keyword evidence="9 12" id="KW-0408">Iron</keyword>
<dbReference type="PIRSF" id="PIRSF000178">
    <property type="entry name" value="SDH_cyt_b560"/>
    <property type="match status" value="1"/>
</dbReference>
<name>A0A844QBC8_9HYPH</name>
<dbReference type="CDD" id="cd03499">
    <property type="entry name" value="SQR_TypeC_SdhC"/>
    <property type="match status" value="1"/>
</dbReference>
<dbReference type="GO" id="GO:0009055">
    <property type="term" value="F:electron transfer activity"/>
    <property type="evidence" value="ECO:0007669"/>
    <property type="project" value="InterPro"/>
</dbReference>
<evidence type="ECO:0000313" key="14">
    <source>
        <dbReference type="EMBL" id="MVA96522.1"/>
    </source>
</evidence>
<dbReference type="AlphaFoldDB" id="A0A844QBC8"/>
<comment type="similarity">
    <text evidence="3">Belongs to the cytochrome b560 family.</text>
</comment>
<evidence type="ECO:0000256" key="4">
    <source>
        <dbReference type="ARBA" id="ARBA00020076"/>
    </source>
</evidence>
<evidence type="ECO:0000256" key="9">
    <source>
        <dbReference type="ARBA" id="ARBA00023004"/>
    </source>
</evidence>
<evidence type="ECO:0000256" key="1">
    <source>
        <dbReference type="ARBA" id="ARBA00004050"/>
    </source>
</evidence>
<evidence type="ECO:0000256" key="6">
    <source>
        <dbReference type="ARBA" id="ARBA00022692"/>
    </source>
</evidence>
<comment type="cofactor">
    <cofactor evidence="12">
        <name>heme</name>
        <dbReference type="ChEBI" id="CHEBI:30413"/>
    </cofactor>
    <text evidence="12">The heme is bound between the two transmembrane subunits.</text>
</comment>
<dbReference type="InterPro" id="IPR014314">
    <property type="entry name" value="Succ_DH_cytb556"/>
</dbReference>
<organism evidence="14 15">
    <name type="scientific">Nitratireductor arenosus</name>
    <dbReference type="NCBI Taxonomy" id="2682096"/>
    <lineage>
        <taxon>Bacteria</taxon>
        <taxon>Pseudomonadati</taxon>
        <taxon>Pseudomonadota</taxon>
        <taxon>Alphaproteobacteria</taxon>
        <taxon>Hyphomicrobiales</taxon>
        <taxon>Phyllobacteriaceae</taxon>
        <taxon>Nitratireductor</taxon>
    </lineage>
</organism>
<dbReference type="PROSITE" id="PS01000">
    <property type="entry name" value="SDH_CYT_1"/>
    <property type="match status" value="1"/>
</dbReference>
<dbReference type="EMBL" id="WPHG01000001">
    <property type="protein sequence ID" value="MVA96522.1"/>
    <property type="molecule type" value="Genomic_DNA"/>
</dbReference>
<comment type="function">
    <text evidence="1">Membrane-anchoring subunit of succinate dehydrogenase (SDH).</text>
</comment>
<feature type="transmembrane region" description="Helical" evidence="13">
    <location>
        <begin position="33"/>
        <end position="53"/>
    </location>
</feature>
<keyword evidence="7 12" id="KW-0479">Metal-binding</keyword>
<protein>
    <recommendedName>
        <fullName evidence="4">Succinate dehydrogenase cytochrome b556 subunit</fullName>
    </recommendedName>
</protein>
<evidence type="ECO:0000256" key="10">
    <source>
        <dbReference type="ARBA" id="ARBA00023136"/>
    </source>
</evidence>
<dbReference type="Pfam" id="PF01127">
    <property type="entry name" value="Sdh_cyt"/>
    <property type="match status" value="1"/>
</dbReference>
<keyword evidence="5 12" id="KW-0349">Heme</keyword>
<dbReference type="SUPFAM" id="SSF81343">
    <property type="entry name" value="Fumarate reductase respiratory complex transmembrane subunits"/>
    <property type="match status" value="1"/>
</dbReference>
<feature type="transmembrane region" description="Helical" evidence="13">
    <location>
        <begin position="113"/>
        <end position="135"/>
    </location>
</feature>
<keyword evidence="6 13" id="KW-0812">Transmembrane</keyword>
<dbReference type="Proteomes" id="UP000463224">
    <property type="component" value="Unassembled WGS sequence"/>
</dbReference>
<feature type="binding site" description="axial binding residue" evidence="12">
    <location>
        <position position="89"/>
    </location>
    <ligand>
        <name>heme</name>
        <dbReference type="ChEBI" id="CHEBI:30413"/>
        <note>ligand shared with second transmembrane subunit</note>
    </ligand>
    <ligandPart>
        <name>Fe</name>
        <dbReference type="ChEBI" id="CHEBI:18248"/>
    </ligandPart>
</feature>
<comment type="caution">
    <text evidence="14">The sequence shown here is derived from an EMBL/GenBank/DDBJ whole genome shotgun (WGS) entry which is preliminary data.</text>
</comment>